<dbReference type="KEGG" id="spu:586023"/>
<evidence type="ECO:0000256" key="6">
    <source>
        <dbReference type="SAM" id="MobiDB-lite"/>
    </source>
</evidence>
<dbReference type="FunFam" id="3.40.50.300:FF:001559">
    <property type="entry name" value="U3 small nucleolar RNA-associated protein 25"/>
    <property type="match status" value="1"/>
</dbReference>
<dbReference type="Proteomes" id="UP000007110">
    <property type="component" value="Unassembled WGS sequence"/>
</dbReference>
<dbReference type="Gene3D" id="3.40.50.300">
    <property type="entry name" value="P-loop containing nucleotide triphosphate hydrolases"/>
    <property type="match status" value="1"/>
</dbReference>
<feature type="region of interest" description="Disordered" evidence="6">
    <location>
        <begin position="1"/>
        <end position="136"/>
    </location>
</feature>
<comment type="similarity">
    <text evidence="2">Belongs to the UTP25 family.</text>
</comment>
<dbReference type="PANTHER" id="PTHR12933:SF0">
    <property type="entry name" value="U3 SMALL NUCLEOLAR RNA-ASSOCIATED PROTEIN 25 HOMOLOG"/>
    <property type="match status" value="1"/>
</dbReference>
<dbReference type="EnsemblMetazoa" id="XM_030999556">
    <property type="protein sequence ID" value="XP_030855416"/>
    <property type="gene ID" value="LOC586023"/>
</dbReference>
<dbReference type="FunCoup" id="A0A7M7PS06">
    <property type="interactions" value="2431"/>
</dbReference>
<name>A0A7M7PS06_STRPU</name>
<dbReference type="SUPFAM" id="SSF52540">
    <property type="entry name" value="P-loop containing nucleoside triphosphate hydrolases"/>
    <property type="match status" value="1"/>
</dbReference>
<dbReference type="InterPro" id="IPR010678">
    <property type="entry name" value="UTP25"/>
</dbReference>
<dbReference type="GO" id="GO:0000462">
    <property type="term" value="P:maturation of SSU-rRNA from tricistronic rRNA transcript (SSU-rRNA, 5.8S rRNA, LSU-rRNA)"/>
    <property type="evidence" value="ECO:0000318"/>
    <property type="project" value="GO_Central"/>
</dbReference>
<dbReference type="InterPro" id="IPR053939">
    <property type="entry name" value="UTP25_C"/>
</dbReference>
<dbReference type="GO" id="GO:0019843">
    <property type="term" value="F:rRNA binding"/>
    <property type="evidence" value="ECO:0000318"/>
    <property type="project" value="GO_Central"/>
</dbReference>
<proteinExistence type="inferred from homology"/>
<dbReference type="InParanoid" id="A0A7M7PS06"/>
<organism evidence="9 10">
    <name type="scientific">Strongylocentrotus purpuratus</name>
    <name type="common">Purple sea urchin</name>
    <dbReference type="NCBI Taxonomy" id="7668"/>
    <lineage>
        <taxon>Eukaryota</taxon>
        <taxon>Metazoa</taxon>
        <taxon>Echinodermata</taxon>
        <taxon>Eleutherozoa</taxon>
        <taxon>Echinozoa</taxon>
        <taxon>Echinoidea</taxon>
        <taxon>Euechinoidea</taxon>
        <taxon>Echinacea</taxon>
        <taxon>Camarodonta</taxon>
        <taxon>Echinidea</taxon>
        <taxon>Strongylocentrotidae</taxon>
        <taxon>Strongylocentrotus</taxon>
    </lineage>
</organism>
<dbReference type="GO" id="GO:0032040">
    <property type="term" value="C:small-subunit processome"/>
    <property type="evidence" value="ECO:0000318"/>
    <property type="project" value="GO_Central"/>
</dbReference>
<dbReference type="Pfam" id="PF06862">
    <property type="entry name" value="Utp25_C"/>
    <property type="match status" value="1"/>
</dbReference>
<evidence type="ECO:0000259" key="7">
    <source>
        <dbReference type="Pfam" id="PF06862"/>
    </source>
</evidence>
<evidence type="ECO:0000256" key="3">
    <source>
        <dbReference type="ARBA" id="ARBA00023242"/>
    </source>
</evidence>
<keyword evidence="3" id="KW-0539">Nucleus</keyword>
<dbReference type="OMA" id="QDRGDTF"/>
<dbReference type="GeneID" id="586023"/>
<dbReference type="AlphaFoldDB" id="A0A7M7PS06"/>
<dbReference type="PANTHER" id="PTHR12933">
    <property type="entry name" value="ORF PROTEIN-RELATED"/>
    <property type="match status" value="1"/>
</dbReference>
<evidence type="ECO:0000256" key="5">
    <source>
        <dbReference type="ARBA" id="ARBA00032325"/>
    </source>
</evidence>
<dbReference type="Pfam" id="PF22916">
    <property type="entry name" value="UTP25_NTPase-like"/>
    <property type="match status" value="1"/>
</dbReference>
<comment type="subcellular location">
    <subcellularLocation>
        <location evidence="1">Nucleus</location>
        <location evidence="1">Nucleolus</location>
    </subcellularLocation>
</comment>
<dbReference type="OrthoDB" id="10264378at2759"/>
<evidence type="ECO:0000313" key="9">
    <source>
        <dbReference type="EnsemblMetazoa" id="XP_030855416"/>
    </source>
</evidence>
<evidence type="ECO:0000259" key="8">
    <source>
        <dbReference type="Pfam" id="PF22916"/>
    </source>
</evidence>
<dbReference type="GO" id="GO:0005730">
    <property type="term" value="C:nucleolus"/>
    <property type="evidence" value="ECO:0000318"/>
    <property type="project" value="GO_Central"/>
</dbReference>
<evidence type="ECO:0000313" key="10">
    <source>
        <dbReference type="Proteomes" id="UP000007110"/>
    </source>
</evidence>
<dbReference type="RefSeq" id="XP_030855416.1">
    <property type="nucleotide sequence ID" value="XM_030999556.1"/>
</dbReference>
<feature type="compositionally biased region" description="Acidic residues" evidence="6">
    <location>
        <begin position="20"/>
        <end position="126"/>
    </location>
</feature>
<evidence type="ECO:0000256" key="1">
    <source>
        <dbReference type="ARBA" id="ARBA00004604"/>
    </source>
</evidence>
<dbReference type="InterPro" id="IPR027417">
    <property type="entry name" value="P-loop_NTPase"/>
</dbReference>
<evidence type="ECO:0000256" key="2">
    <source>
        <dbReference type="ARBA" id="ARBA00009223"/>
    </source>
</evidence>
<dbReference type="CTD" id="27042"/>
<accession>A0A7M7PS06</accession>
<dbReference type="GO" id="GO:0034511">
    <property type="term" value="F:U3 snoRNA binding"/>
    <property type="evidence" value="ECO:0000318"/>
    <property type="project" value="GO_Central"/>
</dbReference>
<keyword evidence="10" id="KW-1185">Reference proteome</keyword>
<protein>
    <recommendedName>
        <fullName evidence="4">U3 small nucleolar RNA-associated protein 25 homolog</fullName>
    </recommendedName>
    <alternativeName>
        <fullName evidence="5">UTP25 small subunit processor component</fullName>
    </alternativeName>
</protein>
<reference evidence="10" key="1">
    <citation type="submission" date="2015-02" db="EMBL/GenBank/DDBJ databases">
        <title>Genome sequencing for Strongylocentrotus purpuratus.</title>
        <authorList>
            <person name="Murali S."/>
            <person name="Liu Y."/>
            <person name="Vee V."/>
            <person name="English A."/>
            <person name="Wang M."/>
            <person name="Skinner E."/>
            <person name="Han Y."/>
            <person name="Muzny D.M."/>
            <person name="Worley K.C."/>
            <person name="Gibbs R.A."/>
        </authorList>
    </citation>
    <scope>NUCLEOTIDE SEQUENCE</scope>
</reference>
<feature type="domain" description="UTP25 NTP hydrolase-like" evidence="8">
    <location>
        <begin position="237"/>
        <end position="497"/>
    </location>
</feature>
<sequence length="697" mass="80774">MTPYQELLANLGADGGGDNDLSDEEDLDDSEEEDGEQVAGDSNDDEDSDIDEEEDDVDDEDSEEGNSEIETELLSNGEEEEDSNEEEEDEEEEEEKDEEGSEEEKEEEEEDLGSESESNGDDDEHEESQSQVNKDPFFKKVNHELSEDFINKLTKRKPSHKFEDKWSCLGKLSCSCYDDVSQGDLKVCRETDFKSLHVPKRVSSSWREANKDYIDADSEANLSRLQQELFSIMNSSKDLVYPERSYKNEEEIRLVYCLHVLSYIVKSRNIVQKHNQMLTANPELDTESMRDQGLTRPRVLILVPFRSSALEVIKTMAKILIPSDQTMSHRKRFFEEYGGGEDPDSNIVKPEDWEAMFRGNNDDHFRLGVTITRKSFKLYSTFYSADIIIASPLGLRTVIGAKGEDKHEYDFLSSIELLVMDQADIFLMQNWEHITHIMEHLHLQPKDSHDVDFSRVRMWALNKWNKYYRQTLIFSNVNTPEINALASKHCSNMAGRVSVNNMPALGSIGQVAVQLPQVFHRIECDSFASAHEKRFQFFITKVLPQYRESLMSGTMIYIPSYFDYVRVRNYFRKQEINFAQICEYTSQSNISRARMYTAKGMRHTLIITERFHFFRRYKLRGIHHIIFYQLPTYPHFYSELCNMLETPTTEGAMKEHTCSIMYTKYDALRLGPVVGLKRNSHMLNSDKNVHMFVSGDV</sequence>
<reference evidence="9" key="2">
    <citation type="submission" date="2021-01" db="UniProtKB">
        <authorList>
            <consortium name="EnsemblMetazoa"/>
        </authorList>
    </citation>
    <scope>IDENTIFICATION</scope>
</reference>
<dbReference type="InterPro" id="IPR053940">
    <property type="entry name" value="UTP25_NTPase-like"/>
</dbReference>
<evidence type="ECO:0000256" key="4">
    <source>
        <dbReference type="ARBA" id="ARBA00024421"/>
    </source>
</evidence>
<feature type="domain" description="UTP25 C-terminal" evidence="7">
    <location>
        <begin position="507"/>
        <end position="692"/>
    </location>
</feature>